<evidence type="ECO:0000256" key="1">
    <source>
        <dbReference type="SAM" id="MobiDB-lite"/>
    </source>
</evidence>
<feature type="region of interest" description="Disordered" evidence="1">
    <location>
        <begin position="579"/>
        <end position="692"/>
    </location>
</feature>
<feature type="region of interest" description="Disordered" evidence="1">
    <location>
        <begin position="854"/>
        <end position="983"/>
    </location>
</feature>
<feature type="compositionally biased region" description="Polar residues" evidence="1">
    <location>
        <begin position="1153"/>
        <end position="1165"/>
    </location>
</feature>
<feature type="region of interest" description="Disordered" evidence="1">
    <location>
        <begin position="483"/>
        <end position="521"/>
    </location>
</feature>
<feature type="compositionally biased region" description="Polar residues" evidence="1">
    <location>
        <begin position="1134"/>
        <end position="1143"/>
    </location>
</feature>
<feature type="compositionally biased region" description="Acidic residues" evidence="1">
    <location>
        <begin position="955"/>
        <end position="965"/>
    </location>
</feature>
<feature type="compositionally biased region" description="Basic and acidic residues" evidence="1">
    <location>
        <begin position="140"/>
        <end position="150"/>
    </location>
</feature>
<feature type="compositionally biased region" description="Low complexity" evidence="1">
    <location>
        <begin position="854"/>
        <end position="867"/>
    </location>
</feature>
<feature type="compositionally biased region" description="Basic residues" evidence="1">
    <location>
        <begin position="1114"/>
        <end position="1128"/>
    </location>
</feature>
<feature type="compositionally biased region" description="Low complexity" evidence="1">
    <location>
        <begin position="890"/>
        <end position="899"/>
    </location>
</feature>
<comment type="caution">
    <text evidence="2">The sequence shown here is derived from an EMBL/GenBank/DDBJ whole genome shotgun (WGS) entry which is preliminary data.</text>
</comment>
<feature type="compositionally biased region" description="Acidic residues" evidence="1">
    <location>
        <begin position="219"/>
        <end position="232"/>
    </location>
</feature>
<feature type="compositionally biased region" description="Basic and acidic residues" evidence="1">
    <location>
        <begin position="244"/>
        <end position="267"/>
    </location>
</feature>
<feature type="compositionally biased region" description="Polar residues" evidence="1">
    <location>
        <begin position="786"/>
        <end position="795"/>
    </location>
</feature>
<feature type="compositionally biased region" description="Polar residues" evidence="1">
    <location>
        <begin position="438"/>
        <end position="448"/>
    </location>
</feature>
<feature type="compositionally biased region" description="Basic and acidic residues" evidence="1">
    <location>
        <begin position="353"/>
        <end position="364"/>
    </location>
</feature>
<feature type="compositionally biased region" description="Polar residues" evidence="1">
    <location>
        <begin position="677"/>
        <end position="688"/>
    </location>
</feature>
<feature type="region of interest" description="Disordered" evidence="1">
    <location>
        <begin position="1085"/>
        <end position="1201"/>
    </location>
</feature>
<organism evidence="2 3">
    <name type="scientific">Plakobranchus ocellatus</name>
    <dbReference type="NCBI Taxonomy" id="259542"/>
    <lineage>
        <taxon>Eukaryota</taxon>
        <taxon>Metazoa</taxon>
        <taxon>Spiralia</taxon>
        <taxon>Lophotrochozoa</taxon>
        <taxon>Mollusca</taxon>
        <taxon>Gastropoda</taxon>
        <taxon>Heterobranchia</taxon>
        <taxon>Euthyneura</taxon>
        <taxon>Panpulmonata</taxon>
        <taxon>Sacoglossa</taxon>
        <taxon>Placobranchoidea</taxon>
        <taxon>Plakobranchidae</taxon>
        <taxon>Plakobranchus</taxon>
    </lineage>
</organism>
<proteinExistence type="predicted"/>
<protein>
    <submittedName>
        <fullName evidence="2">WD repeat-containing protein 87</fullName>
    </submittedName>
</protein>
<keyword evidence="3" id="KW-1185">Reference proteome</keyword>
<dbReference type="Proteomes" id="UP000735302">
    <property type="component" value="Unassembled WGS sequence"/>
</dbReference>
<sequence>CPQLTIPETDVDTFDKESFICEDPAVMYEGVSPNPDPVTLSNYLVPFDIEFSKDFLEGKVNLEPEVAKEEESDGESVHSQAPTEIYQSPAPTPRRRLSLVDYTLKTEVTQYDLLKHMKKTLEHLAEKGRADAAQLAFEQKQEELSRSAEARRRRRRLARAMGSVDEKDVGQTEEEKTADETDKADDSADAMESFSFPQFGISPGPTPRSTPAGTPEVLSEAEDVEDVTTEEDTSVRAVTVQVVKTEEKEDEISKYLATEKEKEKENENQLASSPRPKRKFGFSSVTVDAKSLMKDNKKTISSKKEKQRSTLEVDSPRKGGDSDSDTGEKKGKRTERGPKKMAQMSQRKIPKQRKPEKDVPDPREPPPTQMQALEQKEQHQKADQLSRTLDSHVTTKEDFPHVGSEEKRLEGKRRNKLEKQESSQLDKEFEKKAIPSLNDRNNTGEVNTVQAEQPIIKIKSQPFESSSPTNVLGLSETVPALSKPSIAKSRQSSIKADVSDKQFSDMEDGGSLVSKKSQSQGQFSIEDEISFMATSETGAKSVVAETIDLDGRKSALSTEGSEDSKAAFRLSLLSKQTVAEDATSEGGLSPAPPSFQESNKNILPTPQHPLGQASEPYVRECHKDVKYEKPGNHSELGKKSPSLNLKARRPSKPVSSSKTLHGIKTSPSKKLSTSTSHGNHSASQNSTPDDLLAAYFEKQQAKEASKNAVHVLSANEAEEMLKAIGRKKPPSPILEDEGAEEEEENRTGFSGPSVDWVSGRAIGSRSSVTDTLGRPEFGVGRAMSPDASTVRATTPSVSIIENESVWSANSPAASIGRGLNSPLPTLSEVPLASSPIPPSSFNTEIDRRELLCSAKKAPSTSKTSITAGTDLKFQQKSRENTNLKVKDNMSVVSLSSVSESGDKSAEALKNVTDSSYRIERSESISSEMMNSTSLSESKHIFCKVSGNKRGRGDESDSSDIDEADGQDTRKVRSTETTGPAPVEKIDIVRRHSGSEKSLSTIAHSSIANTIVEEDEDIGLEEKGQEHPGVGALKNFGTEDNDAVFNNDILSAHQYANSDMDSSERTWDSDFDASFLGSVGELSSTLSASDEDSKAPSRGGGSASSSSNAEQVMKVRIRKKQLSHHRQRRADRASHQASNVSSPRDPSMALRRMLSQNDALTVQRNAQLEKARYQRKRVKSAIEGSSTHPREQQDGQFTGQGKREHISQCVLCAVEGTGHHADHFKPKALPSGEVVVEKERRRISFKDEAKQSSKPSPRLPRSGRSSVSQPSPRDTGSRRSSLTQPSPRENGSRPSSINQQSPGGSDAKRYILGHRSPRGKKSSRQDGEGRFQTPEGSSKHSIELAVKNHDYLPLRWSYLKQEQCEHNRHWLCFDARVLKQYECYSPWSGVLLYVILRTKSPAPPVTSDPRPSATPDLSIGVRDRTTPTSIETPELSGYARPPSQILSDVAFGSPRESETLREGIESAIGFGSEFRSTVQDDNKVGIPDSGWMDQDIISVSRQNVRSADQMIPSDLDETSDFHRGRPGLSMLEADELHMSQGNALPEVKVRERPNTSVEDRTLQRPELQSALTYFKQRPHTAQVRFKTEDLQTAFDTSLVRYKKLSRNPLTSDTLYRNADQAFSEDWHERQVERHMLIRMQKELRSQNAERRRQAMHARKQEQLQRRLQAQETQLFERRAHPPPGSPALPARASTVHGTRLSAMPAPTPTPVSSRPHTAAGAGDFRRRGMLTNGNRYSQQQQPQQRQHQYNGEGIARQVEAEAGRRLKAELGQEKPFRFKLRESEDDPTPPTAAFDFGEAIDPWLLDPRNPHAMRPKSSKSIPSKCHRYVLVTKPKASLQIPLPSPLEEQLLATRFPQQGEKVFRQYEGLLFRPPRRPEYGINYSPFEHQLYG</sequence>
<evidence type="ECO:0000313" key="2">
    <source>
        <dbReference type="EMBL" id="GFO29093.1"/>
    </source>
</evidence>
<feature type="compositionally biased region" description="Basic and acidic residues" evidence="1">
    <location>
        <begin position="417"/>
        <end position="433"/>
    </location>
</feature>
<feature type="compositionally biased region" description="Basic and acidic residues" evidence="1">
    <location>
        <begin position="291"/>
        <end position="338"/>
    </location>
</feature>
<dbReference type="EMBL" id="BLXT01006120">
    <property type="protein sequence ID" value="GFO29093.1"/>
    <property type="molecule type" value="Genomic_DNA"/>
</dbReference>
<feature type="region of interest" description="Disordered" evidence="1">
    <location>
        <begin position="140"/>
        <end position="448"/>
    </location>
</feature>
<accession>A0AAV4CB54</accession>
<feature type="compositionally biased region" description="Polar residues" evidence="1">
    <location>
        <begin position="595"/>
        <end position="604"/>
    </location>
</feature>
<feature type="compositionally biased region" description="Basic and acidic residues" evidence="1">
    <location>
        <begin position="164"/>
        <end position="186"/>
    </location>
</feature>
<feature type="region of interest" description="Disordered" evidence="1">
    <location>
        <begin position="722"/>
        <end position="795"/>
    </location>
</feature>
<feature type="compositionally biased region" description="Basic residues" evidence="1">
    <location>
        <begin position="1310"/>
        <end position="1321"/>
    </location>
</feature>
<feature type="compositionally biased region" description="Acidic residues" evidence="1">
    <location>
        <begin position="734"/>
        <end position="744"/>
    </location>
</feature>
<feature type="region of interest" description="Disordered" evidence="1">
    <location>
        <begin position="1401"/>
        <end position="1437"/>
    </location>
</feature>
<name>A0AAV4CB54_9GAST</name>
<feature type="compositionally biased region" description="Basic and acidic residues" evidence="1">
    <location>
        <begin position="1241"/>
        <end position="1250"/>
    </location>
</feature>
<feature type="compositionally biased region" description="Basic and acidic residues" evidence="1">
    <location>
        <begin position="1644"/>
        <end position="1663"/>
    </location>
</feature>
<feature type="compositionally biased region" description="Basic and acidic residues" evidence="1">
    <location>
        <begin position="374"/>
        <end position="409"/>
    </location>
</feature>
<feature type="non-terminal residue" evidence="2">
    <location>
        <position position="1"/>
    </location>
</feature>
<feature type="compositionally biased region" description="Polar residues" evidence="1">
    <location>
        <begin position="77"/>
        <end position="86"/>
    </location>
</feature>
<feature type="region of interest" description="Disordered" evidence="1">
    <location>
        <begin position="1644"/>
        <end position="1666"/>
    </location>
</feature>
<feature type="compositionally biased region" description="Low complexity" evidence="1">
    <location>
        <begin position="923"/>
        <end position="935"/>
    </location>
</feature>
<feature type="compositionally biased region" description="Polar residues" evidence="1">
    <location>
        <begin position="1268"/>
        <end position="1302"/>
    </location>
</feature>
<feature type="compositionally biased region" description="Low complexity" evidence="1">
    <location>
        <begin position="1251"/>
        <end position="1267"/>
    </location>
</feature>
<feature type="region of interest" description="Disordered" evidence="1">
    <location>
        <begin position="1241"/>
        <end position="1340"/>
    </location>
</feature>
<reference evidence="2 3" key="1">
    <citation type="journal article" date="2021" name="Elife">
        <title>Chloroplast acquisition without the gene transfer in kleptoplastic sea slugs, Plakobranchus ocellatus.</title>
        <authorList>
            <person name="Maeda T."/>
            <person name="Takahashi S."/>
            <person name="Yoshida T."/>
            <person name="Shimamura S."/>
            <person name="Takaki Y."/>
            <person name="Nagai Y."/>
            <person name="Toyoda A."/>
            <person name="Suzuki Y."/>
            <person name="Arimoto A."/>
            <person name="Ishii H."/>
            <person name="Satoh N."/>
            <person name="Nishiyama T."/>
            <person name="Hasebe M."/>
            <person name="Maruyama T."/>
            <person name="Minagawa J."/>
            <person name="Obokata J."/>
            <person name="Shigenobu S."/>
        </authorList>
    </citation>
    <scope>NUCLEOTIDE SEQUENCE [LARGE SCALE GENOMIC DNA]</scope>
</reference>
<feature type="compositionally biased region" description="Low complexity" evidence="1">
    <location>
        <begin position="664"/>
        <end position="676"/>
    </location>
</feature>
<evidence type="ECO:0000313" key="3">
    <source>
        <dbReference type="Proteomes" id="UP000735302"/>
    </source>
</evidence>
<gene>
    <name evidence="2" type="ORF">PoB_005559800</name>
</gene>
<feature type="compositionally biased region" description="Basic and acidic residues" evidence="1">
    <location>
        <begin position="617"/>
        <end position="638"/>
    </location>
</feature>
<feature type="compositionally biased region" description="Basic and acidic residues" evidence="1">
    <location>
        <begin position="876"/>
        <end position="887"/>
    </location>
</feature>
<feature type="region of interest" description="Disordered" evidence="1">
    <location>
        <begin position="69"/>
        <end position="91"/>
    </location>
</feature>